<dbReference type="AlphaFoldDB" id="A0A7K5PMG7"/>
<feature type="non-terminal residue" evidence="2">
    <location>
        <position position="1"/>
    </location>
</feature>
<dbReference type="InterPro" id="IPR024881">
    <property type="entry name" value="Tip"/>
</dbReference>
<gene>
    <name evidence="2" type="primary">Itfg1</name>
    <name evidence="2" type="ORF">ERYMCC_R15872</name>
</gene>
<keyword evidence="3" id="KW-1185">Reference proteome</keyword>
<organism evidence="2 3">
    <name type="scientific">Erythrocercus mccallii</name>
    <dbReference type="NCBI Taxonomy" id="107208"/>
    <lineage>
        <taxon>Eukaryota</taxon>
        <taxon>Metazoa</taxon>
        <taxon>Chordata</taxon>
        <taxon>Craniata</taxon>
        <taxon>Vertebrata</taxon>
        <taxon>Euteleostomi</taxon>
        <taxon>Archelosauria</taxon>
        <taxon>Archosauria</taxon>
        <taxon>Dinosauria</taxon>
        <taxon>Saurischia</taxon>
        <taxon>Theropoda</taxon>
        <taxon>Coelurosauria</taxon>
        <taxon>Aves</taxon>
        <taxon>Neognathae</taxon>
        <taxon>Neoaves</taxon>
        <taxon>Telluraves</taxon>
        <taxon>Australaves</taxon>
        <taxon>Passeriformes</taxon>
        <taxon>Corvoidea</taxon>
        <taxon>Dicruridae</taxon>
        <taxon>Erythrocercus</taxon>
    </lineage>
</organism>
<comment type="caution">
    <text evidence="2">The sequence shown here is derived from an EMBL/GenBank/DDBJ whole genome shotgun (WGS) entry which is preliminary data.</text>
</comment>
<proteinExistence type="predicted"/>
<accession>A0A7K5PMG7</accession>
<evidence type="ECO:0000313" key="2">
    <source>
        <dbReference type="EMBL" id="NWT56276.1"/>
    </source>
</evidence>
<sequence>CYISHFSFILLTDLFLTTSPNSKTIQFETWVNKDGNFSKVGRSKEMPSGAKVVGQSVFADFDGDGQSEHLLPVCEDEACQRSAIYLTKLGMDQVM</sequence>
<reference evidence="2 3" key="1">
    <citation type="submission" date="2019-09" db="EMBL/GenBank/DDBJ databases">
        <title>Bird 10,000 Genomes (B10K) Project - Family phase.</title>
        <authorList>
            <person name="Zhang G."/>
        </authorList>
    </citation>
    <scope>NUCLEOTIDE SEQUENCE [LARGE SCALE GENOMIC DNA]</scope>
    <source>
        <strain evidence="2">B10K-DU-002-60</strain>
        <tissue evidence="2">Muscle</tissue>
    </source>
</reference>
<dbReference type="EMBL" id="VZRG01001367">
    <property type="protein sequence ID" value="NWT56276.1"/>
    <property type="molecule type" value="Genomic_DNA"/>
</dbReference>
<feature type="non-terminal residue" evidence="2">
    <location>
        <position position="95"/>
    </location>
</feature>
<dbReference type="PANTHER" id="PTHR13412">
    <property type="entry name" value="T-CELL IMMUNOMODULATORY PROTEIN HOMOLOG"/>
    <property type="match status" value="1"/>
</dbReference>
<evidence type="ECO:0000256" key="1">
    <source>
        <dbReference type="SAM" id="SignalP"/>
    </source>
</evidence>
<feature type="signal peptide" evidence="1">
    <location>
        <begin position="1"/>
        <end position="22"/>
    </location>
</feature>
<dbReference type="PANTHER" id="PTHR13412:SF0">
    <property type="entry name" value="T-CELL IMMUNOMODULATORY PROTEIN"/>
    <property type="match status" value="1"/>
</dbReference>
<name>A0A7K5PMG7_9CORV</name>
<evidence type="ECO:0000313" key="3">
    <source>
        <dbReference type="Proteomes" id="UP000532437"/>
    </source>
</evidence>
<keyword evidence="1" id="KW-0732">Signal</keyword>
<feature type="chain" id="PRO_5029525237" evidence="1">
    <location>
        <begin position="23"/>
        <end position="95"/>
    </location>
</feature>
<dbReference type="Proteomes" id="UP000532437">
    <property type="component" value="Unassembled WGS sequence"/>
</dbReference>
<protein>
    <submittedName>
        <fullName evidence="2">TIP protein</fullName>
    </submittedName>
</protein>
<dbReference type="GO" id="GO:0005886">
    <property type="term" value="C:plasma membrane"/>
    <property type="evidence" value="ECO:0007669"/>
    <property type="project" value="TreeGrafter"/>
</dbReference>